<evidence type="ECO:0000256" key="1">
    <source>
        <dbReference type="SAM" id="Phobius"/>
    </source>
</evidence>
<evidence type="ECO:0000313" key="3">
    <source>
        <dbReference type="Proteomes" id="UP000229247"/>
    </source>
</evidence>
<protein>
    <submittedName>
        <fullName evidence="2">Uncharacterized protein</fullName>
    </submittedName>
</protein>
<dbReference type="Proteomes" id="UP000229247">
    <property type="component" value="Unassembled WGS sequence"/>
</dbReference>
<sequence length="129" mass="14562">MKKEREDRIIGVITLFVTLVFTMVGVYIILISRSWAGWTVGAWVGGIFLFFLPRASLFLDNAYRHCPDKRRVLGTFIVFSGAIVAIIASGMEMEVVISPIRMTLCCWGVCWGVSGAYLLLHRETYFFGD</sequence>
<name>A0A2M7D697_9BACT</name>
<dbReference type="EMBL" id="PEUE01000035">
    <property type="protein sequence ID" value="PIV38546.1"/>
    <property type="molecule type" value="Genomic_DNA"/>
</dbReference>
<proteinExistence type="predicted"/>
<feature type="transmembrane region" description="Helical" evidence="1">
    <location>
        <begin position="9"/>
        <end position="29"/>
    </location>
</feature>
<organism evidence="2 3">
    <name type="scientific">Candidatus Portnoybacteria bacterium CG02_land_8_20_14_3_00_45_8</name>
    <dbReference type="NCBI Taxonomy" id="1974807"/>
    <lineage>
        <taxon>Bacteria</taxon>
        <taxon>Candidatus Portnoyibacteriota</taxon>
    </lineage>
</organism>
<keyword evidence="1" id="KW-0812">Transmembrane</keyword>
<gene>
    <name evidence="2" type="ORF">COS30_01485</name>
</gene>
<dbReference type="AlphaFoldDB" id="A0A2M7D697"/>
<comment type="caution">
    <text evidence="2">The sequence shown here is derived from an EMBL/GenBank/DDBJ whole genome shotgun (WGS) entry which is preliminary data.</text>
</comment>
<evidence type="ECO:0000313" key="2">
    <source>
        <dbReference type="EMBL" id="PIV38546.1"/>
    </source>
</evidence>
<feature type="transmembrane region" description="Helical" evidence="1">
    <location>
        <begin position="35"/>
        <end position="52"/>
    </location>
</feature>
<keyword evidence="1" id="KW-0472">Membrane</keyword>
<feature type="transmembrane region" description="Helical" evidence="1">
    <location>
        <begin position="72"/>
        <end position="91"/>
    </location>
</feature>
<feature type="transmembrane region" description="Helical" evidence="1">
    <location>
        <begin position="97"/>
        <end position="120"/>
    </location>
</feature>
<reference evidence="3" key="1">
    <citation type="submission" date="2017-09" db="EMBL/GenBank/DDBJ databases">
        <title>Depth-based differentiation of microbial function through sediment-hosted aquifers and enrichment of novel symbionts in the deep terrestrial subsurface.</title>
        <authorList>
            <person name="Probst A.J."/>
            <person name="Ladd B."/>
            <person name="Jarett J.K."/>
            <person name="Geller-Mcgrath D.E."/>
            <person name="Sieber C.M.K."/>
            <person name="Emerson J.B."/>
            <person name="Anantharaman K."/>
            <person name="Thomas B.C."/>
            <person name="Malmstrom R."/>
            <person name="Stieglmeier M."/>
            <person name="Klingl A."/>
            <person name="Woyke T."/>
            <person name="Ryan C.M."/>
            <person name="Banfield J.F."/>
        </authorList>
    </citation>
    <scope>NUCLEOTIDE SEQUENCE [LARGE SCALE GENOMIC DNA]</scope>
</reference>
<accession>A0A2M7D697</accession>
<keyword evidence="1" id="KW-1133">Transmembrane helix</keyword>